<dbReference type="SUPFAM" id="SSF46785">
    <property type="entry name" value="Winged helix' DNA-binding domain"/>
    <property type="match status" value="1"/>
</dbReference>
<dbReference type="InterPro" id="IPR036390">
    <property type="entry name" value="WH_DNA-bd_sf"/>
</dbReference>
<keyword evidence="3" id="KW-1185">Reference proteome</keyword>
<name>A0A1I6QNA5_9FLAO</name>
<dbReference type="InterPro" id="IPR054105">
    <property type="entry name" value="WHD_NrtR"/>
</dbReference>
<evidence type="ECO:0000313" key="2">
    <source>
        <dbReference type="EMBL" id="SFS53854.1"/>
    </source>
</evidence>
<evidence type="ECO:0000313" key="3">
    <source>
        <dbReference type="Proteomes" id="UP000199312"/>
    </source>
</evidence>
<dbReference type="RefSeq" id="WP_090225381.1">
    <property type="nucleotide sequence ID" value="NZ_FOZP01000004.1"/>
</dbReference>
<dbReference type="PANTHER" id="PTHR43736">
    <property type="entry name" value="ADP-RIBOSE PYROPHOSPHATASE"/>
    <property type="match status" value="1"/>
</dbReference>
<organism evidence="2 3">
    <name type="scientific">Lutibacter maritimus</name>
    <dbReference type="NCBI Taxonomy" id="593133"/>
    <lineage>
        <taxon>Bacteria</taxon>
        <taxon>Pseudomonadati</taxon>
        <taxon>Bacteroidota</taxon>
        <taxon>Flavobacteriia</taxon>
        <taxon>Flavobacteriales</taxon>
        <taxon>Flavobacteriaceae</taxon>
        <taxon>Lutibacter</taxon>
    </lineage>
</organism>
<dbReference type="InterPro" id="IPR000086">
    <property type="entry name" value="NUDIX_hydrolase_dom"/>
</dbReference>
<dbReference type="InterPro" id="IPR036388">
    <property type="entry name" value="WH-like_DNA-bd_sf"/>
</dbReference>
<dbReference type="Proteomes" id="UP000199312">
    <property type="component" value="Unassembled WGS sequence"/>
</dbReference>
<dbReference type="AlphaFoldDB" id="A0A1I6QNA5"/>
<dbReference type="Pfam" id="PF21906">
    <property type="entry name" value="WHD_NrtR"/>
    <property type="match status" value="1"/>
</dbReference>
<dbReference type="Gene3D" id="3.90.79.10">
    <property type="entry name" value="Nucleoside Triphosphate Pyrophosphohydrolase"/>
    <property type="match status" value="1"/>
</dbReference>
<dbReference type="EMBL" id="FOZP01000004">
    <property type="protein sequence ID" value="SFS53854.1"/>
    <property type="molecule type" value="Genomic_DNA"/>
</dbReference>
<gene>
    <name evidence="2" type="ORF">SAMN04488006_1937</name>
</gene>
<dbReference type="Pfam" id="PF00293">
    <property type="entry name" value="NUDIX"/>
    <property type="match status" value="1"/>
</dbReference>
<accession>A0A1I6QNA5</accession>
<dbReference type="PROSITE" id="PS51462">
    <property type="entry name" value="NUDIX"/>
    <property type="match status" value="1"/>
</dbReference>
<dbReference type="InterPro" id="IPR015797">
    <property type="entry name" value="NUDIX_hydrolase-like_dom_sf"/>
</dbReference>
<dbReference type="PANTHER" id="PTHR43736:SF4">
    <property type="entry name" value="SLR1690 PROTEIN"/>
    <property type="match status" value="1"/>
</dbReference>
<sequence length="234" mass="26954">MKLINNTDIYTVQQNILVAVDCIIFGFDSKKLKLLLFKRKVAPSKGLWSLIGAFIKDDQSVDEGAKQILFETTGLKDIYLEQLKTYGNVHRDIAGRVISIAYYSLISVREFELESVEKYDAHWFDLDELPNLIFDHGEMVADAIKQLKTKAKHQPIGFNLLPKYFTIPELQILYESIYQQELDARNFRKKILSLDILTKTNKKDKSGSKKGAFLYTFNKEKFDALIAEGLNFEI</sequence>
<dbReference type="SUPFAM" id="SSF55811">
    <property type="entry name" value="Nudix"/>
    <property type="match status" value="1"/>
</dbReference>
<reference evidence="3" key="1">
    <citation type="submission" date="2016-10" db="EMBL/GenBank/DDBJ databases">
        <authorList>
            <person name="Varghese N."/>
            <person name="Submissions S."/>
        </authorList>
    </citation>
    <scope>NUCLEOTIDE SEQUENCE [LARGE SCALE GENOMIC DNA]</scope>
    <source>
        <strain evidence="3">DSM 24450</strain>
    </source>
</reference>
<dbReference type="Gene3D" id="1.10.10.10">
    <property type="entry name" value="Winged helix-like DNA-binding domain superfamily/Winged helix DNA-binding domain"/>
    <property type="match status" value="1"/>
</dbReference>
<feature type="domain" description="Nudix hydrolase" evidence="1">
    <location>
        <begin position="15"/>
        <end position="148"/>
    </location>
</feature>
<dbReference type="OrthoDB" id="9786141at2"/>
<proteinExistence type="predicted"/>
<protein>
    <submittedName>
        <fullName evidence="2">ADP-ribose pyrophosphatase YjhB, NUDIX family</fullName>
    </submittedName>
</protein>
<evidence type="ECO:0000259" key="1">
    <source>
        <dbReference type="PROSITE" id="PS51462"/>
    </source>
</evidence>
<dbReference type="STRING" id="593133.SAMN04488006_1937"/>
<dbReference type="CDD" id="cd18873">
    <property type="entry name" value="NUDIX_NadM_like"/>
    <property type="match status" value="1"/>
</dbReference>